<gene>
    <name evidence="2" type="ORF">ERS008198_03826</name>
</gene>
<evidence type="ECO:0000313" key="3">
    <source>
        <dbReference type="Proteomes" id="UP000041314"/>
    </source>
</evidence>
<dbReference type="Proteomes" id="UP000041314">
    <property type="component" value="Unassembled WGS sequence"/>
</dbReference>
<organism evidence="2 3">
    <name type="scientific">Salmonella enterica subsp. enterica serovar Bovismorbificans</name>
    <dbReference type="NCBI Taxonomy" id="58097"/>
    <lineage>
        <taxon>Bacteria</taxon>
        <taxon>Pseudomonadati</taxon>
        <taxon>Pseudomonadota</taxon>
        <taxon>Gammaproteobacteria</taxon>
        <taxon>Enterobacterales</taxon>
        <taxon>Enterobacteriaceae</taxon>
        <taxon>Salmonella</taxon>
    </lineage>
</organism>
<sequence length="76" mass="8481">MLGIAHGESLDMLHPEKVMPEIGFASRNGDRPGKDNHKAAQDRQPAVKQKVLPAFLDNDPRQHAHHRYGQGEEAFS</sequence>
<accession>A0A655DWY7</accession>
<protein>
    <submittedName>
        <fullName evidence="2">Uncharacterized protein</fullName>
    </submittedName>
</protein>
<evidence type="ECO:0000256" key="1">
    <source>
        <dbReference type="SAM" id="MobiDB-lite"/>
    </source>
</evidence>
<evidence type="ECO:0000313" key="2">
    <source>
        <dbReference type="EMBL" id="CNU89661.1"/>
    </source>
</evidence>
<dbReference type="AlphaFoldDB" id="A0A655DWY7"/>
<proteinExistence type="predicted"/>
<feature type="region of interest" description="Disordered" evidence="1">
    <location>
        <begin position="23"/>
        <end position="76"/>
    </location>
</feature>
<reference evidence="2 3" key="1">
    <citation type="submission" date="2015-03" db="EMBL/GenBank/DDBJ databases">
        <authorList>
            <consortium name="Pathogen Informatics"/>
        </authorList>
    </citation>
    <scope>NUCLEOTIDE SEQUENCE [LARGE SCALE GENOMIC DNA]</scope>
    <source>
        <strain evidence="2 3">A1104</strain>
    </source>
</reference>
<feature type="compositionally biased region" description="Basic and acidic residues" evidence="1">
    <location>
        <begin position="28"/>
        <end position="41"/>
    </location>
</feature>
<dbReference type="EMBL" id="CQPA01000041">
    <property type="protein sequence ID" value="CNU89661.1"/>
    <property type="molecule type" value="Genomic_DNA"/>
</dbReference>
<name>A0A655DWY7_SALET</name>